<dbReference type="InterPro" id="IPR052099">
    <property type="entry name" value="Regulatory_TF_Diverse"/>
</dbReference>
<dbReference type="InterPro" id="IPR011598">
    <property type="entry name" value="bHLH_dom"/>
</dbReference>
<dbReference type="EMBL" id="JAWDJX010000099">
    <property type="protein sequence ID" value="KAK3046335.1"/>
    <property type="molecule type" value="Genomic_DNA"/>
</dbReference>
<feature type="domain" description="BHLH" evidence="2">
    <location>
        <begin position="115"/>
        <end position="185"/>
    </location>
</feature>
<dbReference type="SMART" id="SM00353">
    <property type="entry name" value="HLH"/>
    <property type="match status" value="1"/>
</dbReference>
<feature type="region of interest" description="Disordered" evidence="1">
    <location>
        <begin position="99"/>
        <end position="119"/>
    </location>
</feature>
<dbReference type="PROSITE" id="PS50888">
    <property type="entry name" value="BHLH"/>
    <property type="match status" value="1"/>
</dbReference>
<dbReference type="Pfam" id="PF00010">
    <property type="entry name" value="HLH"/>
    <property type="match status" value="1"/>
</dbReference>
<protein>
    <recommendedName>
        <fullName evidence="2">BHLH domain-containing protein</fullName>
    </recommendedName>
</protein>
<accession>A0AAJ0DAJ5</accession>
<proteinExistence type="predicted"/>
<sequence length="227" mass="25595">MSATDAQQTANALSNVGITSDDIHTIQRFLRVFDVLRQHDGAENKIADILAVAGTDNNNNHERPSDDDEEYDDDDDDDDDNDCIESEDEVIIVAKPARAVAESNKTGSRSKNFRGAERPHAAVERRYRSVINDKIQQLYDTIPESGVFVPLIERPLAASEPELPKKERPSKFTELERAVQYIDHLRKTFQQYEAEDEALRHCARKILMDLETGDVQAVEQTGDRLAS</sequence>
<feature type="compositionally biased region" description="Acidic residues" evidence="1">
    <location>
        <begin position="65"/>
        <end position="83"/>
    </location>
</feature>
<feature type="region of interest" description="Disordered" evidence="1">
    <location>
        <begin position="55"/>
        <end position="83"/>
    </location>
</feature>
<dbReference type="PANTHER" id="PTHR47336">
    <property type="entry name" value="TRANSCRIPTION FACTOR HMS1-RELATED"/>
    <property type="match status" value="1"/>
</dbReference>
<dbReference type="GO" id="GO:0046983">
    <property type="term" value="F:protein dimerization activity"/>
    <property type="evidence" value="ECO:0007669"/>
    <property type="project" value="InterPro"/>
</dbReference>
<reference evidence="3" key="1">
    <citation type="submission" date="2023-04" db="EMBL/GenBank/DDBJ databases">
        <title>Black Yeasts Isolated from many extreme environments.</title>
        <authorList>
            <person name="Coleine C."/>
            <person name="Stajich J.E."/>
            <person name="Selbmann L."/>
        </authorList>
    </citation>
    <scope>NUCLEOTIDE SEQUENCE</scope>
    <source>
        <strain evidence="3">CCFEE 5312</strain>
    </source>
</reference>
<evidence type="ECO:0000313" key="3">
    <source>
        <dbReference type="EMBL" id="KAK3046335.1"/>
    </source>
</evidence>
<dbReference type="PANTHER" id="PTHR47336:SF3">
    <property type="entry name" value="SERINE-RICH PROTEIN TYE7"/>
    <property type="match status" value="1"/>
</dbReference>
<dbReference type="AlphaFoldDB" id="A0AAJ0DAJ5"/>
<evidence type="ECO:0000313" key="4">
    <source>
        <dbReference type="Proteomes" id="UP001271007"/>
    </source>
</evidence>
<dbReference type="Gene3D" id="4.10.280.10">
    <property type="entry name" value="Helix-loop-helix DNA-binding domain"/>
    <property type="match status" value="1"/>
</dbReference>
<dbReference type="SUPFAM" id="SSF47459">
    <property type="entry name" value="HLH, helix-loop-helix DNA-binding domain"/>
    <property type="match status" value="1"/>
</dbReference>
<name>A0AAJ0DAJ5_9PEZI</name>
<comment type="caution">
    <text evidence="3">The sequence shown here is derived from an EMBL/GenBank/DDBJ whole genome shotgun (WGS) entry which is preliminary data.</text>
</comment>
<dbReference type="InterPro" id="IPR036638">
    <property type="entry name" value="HLH_DNA-bd_sf"/>
</dbReference>
<organism evidence="3 4">
    <name type="scientific">Extremus antarcticus</name>
    <dbReference type="NCBI Taxonomy" id="702011"/>
    <lineage>
        <taxon>Eukaryota</taxon>
        <taxon>Fungi</taxon>
        <taxon>Dikarya</taxon>
        <taxon>Ascomycota</taxon>
        <taxon>Pezizomycotina</taxon>
        <taxon>Dothideomycetes</taxon>
        <taxon>Dothideomycetidae</taxon>
        <taxon>Mycosphaerellales</taxon>
        <taxon>Extremaceae</taxon>
        <taxon>Extremus</taxon>
    </lineage>
</organism>
<evidence type="ECO:0000256" key="1">
    <source>
        <dbReference type="SAM" id="MobiDB-lite"/>
    </source>
</evidence>
<evidence type="ECO:0000259" key="2">
    <source>
        <dbReference type="PROSITE" id="PS50888"/>
    </source>
</evidence>
<keyword evidence="4" id="KW-1185">Reference proteome</keyword>
<gene>
    <name evidence="3" type="ORF">LTR09_012182</name>
</gene>
<dbReference type="Proteomes" id="UP001271007">
    <property type="component" value="Unassembled WGS sequence"/>
</dbReference>